<organism evidence="1">
    <name type="scientific">marine sediment metagenome</name>
    <dbReference type="NCBI Taxonomy" id="412755"/>
    <lineage>
        <taxon>unclassified sequences</taxon>
        <taxon>metagenomes</taxon>
        <taxon>ecological metagenomes</taxon>
    </lineage>
</organism>
<accession>A0A0F9GFS3</accession>
<sequence>INCGCDAIPFLRGISEERPGLSVVQAGDIIEGGGRSMLLAA</sequence>
<dbReference type="AlphaFoldDB" id="A0A0F9GFS3"/>
<name>A0A0F9GFS3_9ZZZZ</name>
<reference evidence="1" key="1">
    <citation type="journal article" date="2015" name="Nature">
        <title>Complex archaea that bridge the gap between prokaryotes and eukaryotes.</title>
        <authorList>
            <person name="Spang A."/>
            <person name="Saw J.H."/>
            <person name="Jorgensen S.L."/>
            <person name="Zaremba-Niedzwiedzka K."/>
            <person name="Martijn J."/>
            <person name="Lind A.E."/>
            <person name="van Eijk R."/>
            <person name="Schleper C."/>
            <person name="Guy L."/>
            <person name="Ettema T.J."/>
        </authorList>
    </citation>
    <scope>NUCLEOTIDE SEQUENCE</scope>
</reference>
<protein>
    <submittedName>
        <fullName evidence="1">Uncharacterized protein</fullName>
    </submittedName>
</protein>
<comment type="caution">
    <text evidence="1">The sequence shown here is derived from an EMBL/GenBank/DDBJ whole genome shotgun (WGS) entry which is preliminary data.</text>
</comment>
<evidence type="ECO:0000313" key="1">
    <source>
        <dbReference type="EMBL" id="KKL61997.1"/>
    </source>
</evidence>
<feature type="non-terminal residue" evidence="1">
    <location>
        <position position="1"/>
    </location>
</feature>
<gene>
    <name evidence="1" type="ORF">LCGC14_2189620</name>
</gene>
<proteinExistence type="predicted"/>
<dbReference type="EMBL" id="LAZR01028632">
    <property type="protein sequence ID" value="KKL61997.1"/>
    <property type="molecule type" value="Genomic_DNA"/>
</dbReference>